<reference evidence="8" key="1">
    <citation type="submission" date="2012-07" db="EMBL/GenBank/DDBJ databases">
        <title>Genome of the Chinese tree shrew, a rising model animal genetically related to primates.</title>
        <authorList>
            <person name="Zhang G."/>
            <person name="Fan Y."/>
            <person name="Yao Y."/>
            <person name="Huang Z."/>
        </authorList>
    </citation>
    <scope>NUCLEOTIDE SEQUENCE [LARGE SCALE GENOMIC DNA]</scope>
</reference>
<dbReference type="PROSITE" id="PS51132">
    <property type="entry name" value="OLF"/>
    <property type="match status" value="1"/>
</dbReference>
<feature type="region of interest" description="Disordered" evidence="5">
    <location>
        <begin position="12"/>
        <end position="57"/>
    </location>
</feature>
<dbReference type="STRING" id="246437.L9K3R9"/>
<comment type="caution">
    <text evidence="3">Lacks conserved residue(s) required for the propagation of feature annotation.</text>
</comment>
<feature type="domain" description="Olfactomedin-like" evidence="6">
    <location>
        <begin position="353"/>
        <end position="615"/>
    </location>
</feature>
<protein>
    <submittedName>
        <fullName evidence="7">Olfactomedin-4</fullName>
    </submittedName>
</protein>
<keyword evidence="2" id="KW-0964">Secreted</keyword>
<dbReference type="GO" id="GO:0007165">
    <property type="term" value="P:signal transduction"/>
    <property type="evidence" value="ECO:0007669"/>
    <property type="project" value="TreeGrafter"/>
</dbReference>
<dbReference type="InterPro" id="IPR003112">
    <property type="entry name" value="Olfac-like_dom"/>
</dbReference>
<feature type="coiled-coil region" evidence="4">
    <location>
        <begin position="292"/>
        <end position="337"/>
    </location>
</feature>
<reference evidence="8" key="2">
    <citation type="journal article" date="2013" name="Nat. Commun.">
        <title>Genome of the Chinese tree shrew.</title>
        <authorList>
            <person name="Fan Y."/>
            <person name="Huang Z.Y."/>
            <person name="Cao C.C."/>
            <person name="Chen C.S."/>
            <person name="Chen Y.X."/>
            <person name="Fan D.D."/>
            <person name="He J."/>
            <person name="Hou H.L."/>
            <person name="Hu L."/>
            <person name="Hu X.T."/>
            <person name="Jiang X.T."/>
            <person name="Lai R."/>
            <person name="Lang Y.S."/>
            <person name="Liang B."/>
            <person name="Liao S.G."/>
            <person name="Mu D."/>
            <person name="Ma Y.Y."/>
            <person name="Niu Y.Y."/>
            <person name="Sun X.Q."/>
            <person name="Xia J.Q."/>
            <person name="Xiao J."/>
            <person name="Xiong Z.Q."/>
            <person name="Xu L."/>
            <person name="Yang L."/>
            <person name="Zhang Y."/>
            <person name="Zhao W."/>
            <person name="Zhao X.D."/>
            <person name="Zheng Y.T."/>
            <person name="Zhou J.M."/>
            <person name="Zhu Y.B."/>
            <person name="Zhang G.J."/>
            <person name="Wang J."/>
            <person name="Yao Y.G."/>
        </authorList>
    </citation>
    <scope>NUCLEOTIDE SEQUENCE [LARGE SCALE GENOMIC DNA]</scope>
</reference>
<dbReference type="InParanoid" id="L9K3R9"/>
<evidence type="ECO:0000313" key="8">
    <source>
        <dbReference type="Proteomes" id="UP000011518"/>
    </source>
</evidence>
<accession>L9K3R9</accession>
<dbReference type="eggNOG" id="KOG3545">
    <property type="taxonomic scope" value="Eukaryota"/>
</dbReference>
<name>L9K3R9_TUPCH</name>
<sequence>MNTTVAQEMLQNSHPSLCGGNGKGPGQAEALRRSSSSSQTQVSSLPSQESPLSESHTPFVLCGEETEGLRVDGLKEWGNQEPLFGILLMILYHPREETLPPDWRCDSIALLCSVLEVGISESSVGLDLLGVEKPGMEQEVLSWKPDIGLDSSSNFSSGSVDSSDGHISAGGASVSQSFSNFTGSMDDRGTCQCSVSLPDTTFPVDRVEHLEFTAQLLSKKFEKELSKVQEYVQLISVYEKKLSNLTVRVEIMEKDTISYTELDFELIKIEVKEMEKLVIQLKESFVGSTEIVDQLEVEIRNMTLLVEKLETLDKNNVLAIRREIVALKNKLKKCEASKGEHVPVGPPPPSPGSCGHGGVVNISKPSVVQLNWRGFSYKYGAWGRDYSPQHPENGLYWVAPLNTDGRLLEYYRLYNTLDDLLLYINAREYRITYGQGSGTTVYKNNMYVNWYNTRNIAKVDLTTNKVVVTQTLPNAAYNNRFSYANVFWQDIDLAVDETGFWAVYSTEASTGNIVISKLNDTTLQVLNTWYTKQYKPSVSNAFMVCGVLYATRTLNTRTEEIFYYYDTNTGKEGNLDIVMHKMQENLQSINYHPFDQKLYVYNDGYLLNYDLVFQQKSQKAD</sequence>
<organism evidence="7 8">
    <name type="scientific">Tupaia chinensis</name>
    <name type="common">Chinese tree shrew</name>
    <name type="synonym">Tupaia belangeri chinensis</name>
    <dbReference type="NCBI Taxonomy" id="246437"/>
    <lineage>
        <taxon>Eukaryota</taxon>
        <taxon>Metazoa</taxon>
        <taxon>Chordata</taxon>
        <taxon>Craniata</taxon>
        <taxon>Vertebrata</taxon>
        <taxon>Euteleostomi</taxon>
        <taxon>Mammalia</taxon>
        <taxon>Eutheria</taxon>
        <taxon>Euarchontoglires</taxon>
        <taxon>Scandentia</taxon>
        <taxon>Tupaiidae</taxon>
        <taxon>Tupaia</taxon>
    </lineage>
</organism>
<feature type="compositionally biased region" description="Low complexity" evidence="5">
    <location>
        <begin position="34"/>
        <end position="55"/>
    </location>
</feature>
<dbReference type="EMBL" id="KB320914">
    <property type="protein sequence ID" value="ELW57308.1"/>
    <property type="molecule type" value="Genomic_DNA"/>
</dbReference>
<gene>
    <name evidence="7" type="ORF">TREES_T100021613</name>
</gene>
<evidence type="ECO:0000259" key="6">
    <source>
        <dbReference type="PROSITE" id="PS51132"/>
    </source>
</evidence>
<dbReference type="PANTHER" id="PTHR23192:SF7">
    <property type="entry name" value="OLFACTOMEDIN-4"/>
    <property type="match status" value="1"/>
</dbReference>
<dbReference type="GO" id="GO:0005615">
    <property type="term" value="C:extracellular space"/>
    <property type="evidence" value="ECO:0007669"/>
    <property type="project" value="TreeGrafter"/>
</dbReference>
<evidence type="ECO:0000256" key="5">
    <source>
        <dbReference type="SAM" id="MobiDB-lite"/>
    </source>
</evidence>
<dbReference type="SMART" id="SM00284">
    <property type="entry name" value="OLF"/>
    <property type="match status" value="1"/>
</dbReference>
<proteinExistence type="predicted"/>
<evidence type="ECO:0000256" key="2">
    <source>
        <dbReference type="ARBA" id="ARBA00022525"/>
    </source>
</evidence>
<dbReference type="Proteomes" id="UP000011518">
    <property type="component" value="Unassembled WGS sequence"/>
</dbReference>
<dbReference type="Pfam" id="PF02191">
    <property type="entry name" value="OLF"/>
    <property type="match status" value="1"/>
</dbReference>
<keyword evidence="8" id="KW-1185">Reference proteome</keyword>
<evidence type="ECO:0000256" key="1">
    <source>
        <dbReference type="ARBA" id="ARBA00004613"/>
    </source>
</evidence>
<keyword evidence="4" id="KW-0175">Coiled coil</keyword>
<comment type="subcellular location">
    <subcellularLocation>
        <location evidence="1">Secreted</location>
    </subcellularLocation>
</comment>
<dbReference type="PANTHER" id="PTHR23192">
    <property type="entry name" value="OLFACTOMEDIN-RELATED"/>
    <property type="match status" value="1"/>
</dbReference>
<evidence type="ECO:0000313" key="7">
    <source>
        <dbReference type="EMBL" id="ELW57308.1"/>
    </source>
</evidence>
<dbReference type="AlphaFoldDB" id="L9K3R9"/>
<dbReference type="InterPro" id="IPR050605">
    <property type="entry name" value="Olfactomedin-like_domain"/>
</dbReference>
<evidence type="ECO:0000256" key="4">
    <source>
        <dbReference type="SAM" id="Coils"/>
    </source>
</evidence>
<evidence type="ECO:0000256" key="3">
    <source>
        <dbReference type="PROSITE-ProRule" id="PRU00446"/>
    </source>
</evidence>
<dbReference type="FunCoup" id="L9K3R9">
    <property type="interactions" value="8"/>
</dbReference>